<comment type="caution">
    <text evidence="13">The sequence shown here is derived from an EMBL/GenBank/DDBJ whole genome shotgun (WGS) entry which is preliminary data.</text>
</comment>
<evidence type="ECO:0000256" key="1">
    <source>
        <dbReference type="ARBA" id="ARBA00000085"/>
    </source>
</evidence>
<evidence type="ECO:0000256" key="5">
    <source>
        <dbReference type="ARBA" id="ARBA00022741"/>
    </source>
</evidence>
<evidence type="ECO:0000256" key="4">
    <source>
        <dbReference type="ARBA" id="ARBA00022679"/>
    </source>
</evidence>
<protein>
    <recommendedName>
        <fullName evidence="2">histidine kinase</fullName>
        <ecNumber evidence="2">2.7.13.3</ecNumber>
    </recommendedName>
</protein>
<evidence type="ECO:0000256" key="9">
    <source>
        <dbReference type="SAM" id="MobiDB-lite"/>
    </source>
</evidence>
<keyword evidence="4" id="KW-0808">Transferase</keyword>
<feature type="transmembrane region" description="Helical" evidence="10">
    <location>
        <begin position="393"/>
        <end position="412"/>
    </location>
</feature>
<evidence type="ECO:0000259" key="11">
    <source>
        <dbReference type="Pfam" id="PF02518"/>
    </source>
</evidence>
<feature type="domain" description="Signal transduction histidine kinase subgroup 3 dimerisation and phosphoacceptor" evidence="12">
    <location>
        <begin position="175"/>
        <end position="241"/>
    </location>
</feature>
<evidence type="ECO:0000256" key="7">
    <source>
        <dbReference type="ARBA" id="ARBA00022840"/>
    </source>
</evidence>
<keyword evidence="10" id="KW-1133">Transmembrane helix</keyword>
<feature type="transmembrane region" description="Helical" evidence="10">
    <location>
        <begin position="32"/>
        <end position="51"/>
    </location>
</feature>
<feature type="transmembrane region" description="Helical" evidence="10">
    <location>
        <begin position="7"/>
        <end position="26"/>
    </location>
</feature>
<evidence type="ECO:0000256" key="8">
    <source>
        <dbReference type="ARBA" id="ARBA00023012"/>
    </source>
</evidence>
<dbReference type="InterPro" id="IPR036890">
    <property type="entry name" value="HATPase_C_sf"/>
</dbReference>
<keyword evidence="5" id="KW-0547">Nucleotide-binding</keyword>
<dbReference type="SUPFAM" id="SSF55874">
    <property type="entry name" value="ATPase domain of HSP90 chaperone/DNA topoisomerase II/histidine kinase"/>
    <property type="match status" value="1"/>
</dbReference>
<dbReference type="CDD" id="cd16917">
    <property type="entry name" value="HATPase_UhpB-NarQ-NarX-like"/>
    <property type="match status" value="1"/>
</dbReference>
<evidence type="ECO:0000256" key="2">
    <source>
        <dbReference type="ARBA" id="ARBA00012438"/>
    </source>
</evidence>
<keyword evidence="7" id="KW-0067">ATP-binding</keyword>
<dbReference type="RefSeq" id="WP_371239172.1">
    <property type="nucleotide sequence ID" value="NZ_JAHWZY010000017.1"/>
</dbReference>
<feature type="transmembrane region" description="Helical" evidence="10">
    <location>
        <begin position="537"/>
        <end position="562"/>
    </location>
</feature>
<comment type="catalytic activity">
    <reaction evidence="1">
        <text>ATP + protein L-histidine = ADP + protein N-phospho-L-histidine.</text>
        <dbReference type="EC" id="2.7.13.3"/>
    </reaction>
</comment>
<evidence type="ECO:0000256" key="10">
    <source>
        <dbReference type="SAM" id="Phobius"/>
    </source>
</evidence>
<keyword evidence="10" id="KW-0472">Membrane</keyword>
<dbReference type="Gene3D" id="1.20.5.1930">
    <property type="match status" value="1"/>
</dbReference>
<dbReference type="InterPro" id="IPR011712">
    <property type="entry name" value="Sig_transdc_His_kin_sub3_dim/P"/>
</dbReference>
<dbReference type="Proteomes" id="UP001567537">
    <property type="component" value="Unassembled WGS sequence"/>
</dbReference>
<dbReference type="EC" id="2.7.13.3" evidence="2"/>
<keyword evidence="10" id="KW-0812">Transmembrane</keyword>
<dbReference type="InterPro" id="IPR050482">
    <property type="entry name" value="Sensor_HK_TwoCompSys"/>
</dbReference>
<keyword evidence="6 13" id="KW-0418">Kinase</keyword>
<proteinExistence type="predicted"/>
<dbReference type="PANTHER" id="PTHR24421:SF10">
    <property type="entry name" value="NITRATE_NITRITE SENSOR PROTEIN NARQ"/>
    <property type="match status" value="1"/>
</dbReference>
<dbReference type="Pfam" id="PF02518">
    <property type="entry name" value="HATPase_c"/>
    <property type="match status" value="1"/>
</dbReference>
<dbReference type="EMBL" id="JAHWZY010000017">
    <property type="protein sequence ID" value="MEZ3180528.1"/>
    <property type="molecule type" value="Genomic_DNA"/>
</dbReference>
<name>A0ABV4J0R7_9ACTN</name>
<feature type="transmembrane region" description="Helical" evidence="10">
    <location>
        <begin position="502"/>
        <end position="522"/>
    </location>
</feature>
<reference evidence="13 14" key="1">
    <citation type="journal article" date="2021" name="Res Sq">
        <title>Streptomyces Pimoensis sp. nov., Isolated From the Taklimakan Desert in Xinjiang, China.</title>
        <authorList>
            <person name="Zhang P."/>
            <person name="Luo X."/>
            <person name="Luo X."/>
            <person name="Liu Z."/>
            <person name="Xia Z."/>
            <person name="Wan C."/>
            <person name="zhang L."/>
        </authorList>
    </citation>
    <scope>NUCLEOTIDE SEQUENCE [LARGE SCALE GENOMIC DNA]</scope>
    <source>
        <strain evidence="13 14">TRM75549</strain>
    </source>
</reference>
<keyword evidence="3" id="KW-0597">Phosphoprotein</keyword>
<evidence type="ECO:0000256" key="3">
    <source>
        <dbReference type="ARBA" id="ARBA00022553"/>
    </source>
</evidence>
<dbReference type="InterPro" id="IPR003594">
    <property type="entry name" value="HATPase_dom"/>
</dbReference>
<dbReference type="Gene3D" id="3.30.565.10">
    <property type="entry name" value="Histidine kinase-like ATPase, C-terminal domain"/>
    <property type="match status" value="1"/>
</dbReference>
<dbReference type="PANTHER" id="PTHR24421">
    <property type="entry name" value="NITRATE/NITRITE SENSOR PROTEIN NARX-RELATED"/>
    <property type="match status" value="1"/>
</dbReference>
<feature type="transmembrane region" description="Helical" evidence="10">
    <location>
        <begin position="449"/>
        <end position="468"/>
    </location>
</feature>
<feature type="region of interest" description="Disordered" evidence="9">
    <location>
        <begin position="316"/>
        <end position="376"/>
    </location>
</feature>
<evidence type="ECO:0000256" key="6">
    <source>
        <dbReference type="ARBA" id="ARBA00022777"/>
    </source>
</evidence>
<evidence type="ECO:0000259" key="12">
    <source>
        <dbReference type="Pfam" id="PF07730"/>
    </source>
</evidence>
<keyword evidence="14" id="KW-1185">Reference proteome</keyword>
<dbReference type="Pfam" id="PF07730">
    <property type="entry name" value="HisKA_3"/>
    <property type="match status" value="1"/>
</dbReference>
<gene>
    <name evidence="13" type="ORF">KYY02_18080</name>
</gene>
<feature type="transmembrane region" description="Helical" evidence="10">
    <location>
        <begin position="474"/>
        <end position="495"/>
    </location>
</feature>
<evidence type="ECO:0000313" key="14">
    <source>
        <dbReference type="Proteomes" id="UP001567537"/>
    </source>
</evidence>
<feature type="transmembrane region" description="Helical" evidence="10">
    <location>
        <begin position="424"/>
        <end position="442"/>
    </location>
</feature>
<feature type="domain" description="Histidine kinase/HSP90-like ATPase" evidence="11">
    <location>
        <begin position="282"/>
        <end position="371"/>
    </location>
</feature>
<organism evidence="13 14">
    <name type="scientific">Streptomyces pimonensis</name>
    <dbReference type="NCBI Taxonomy" id="2860288"/>
    <lineage>
        <taxon>Bacteria</taxon>
        <taxon>Bacillati</taxon>
        <taxon>Actinomycetota</taxon>
        <taxon>Actinomycetes</taxon>
        <taxon>Kitasatosporales</taxon>
        <taxon>Streptomycetaceae</taxon>
        <taxon>Streptomyces</taxon>
    </lineage>
</organism>
<evidence type="ECO:0000313" key="13">
    <source>
        <dbReference type="EMBL" id="MEZ3180528.1"/>
    </source>
</evidence>
<accession>A0ABV4J0R7</accession>
<sequence length="780" mass="81248">MQSLRNWLLPVLLAVPDAVIVSVLVLPGDEPAGVLELVGLIAALVLQLVALGRRRREPLRALAGALAASLIGNLTAPDHFVGLGPSVALYSVAVRCGGRVTAVGTAASVGCRWLPDVVYGGPPRGLLTGLATYAVLEAACVCAGKARRQWLSGRRAAAGRLAHAQETRRQAAETERHRLARELHDVSAHHLTSVVVTVDAARRLAGKRPELVEEALAFAARGGRETLTSLRRLAAVMRGTDLPDPRPMSGRVRELVAGFSRLGRPIDTELPDDLAGPAAEAVFGILREALTNALRHAPGAAVSVRIRRDADTLELTVGNGPPRTAAHRPAAGLGSGNGLTGMRERAAALGGDLEAGPERDGGWRVTARLPDSTGPRPPGVFARRRDFLREQRLADALLMVTAVVTPLFPMLTDTANGGVVGGPSDGAVLTLLVSVHAAPLWWRRRAPWTALCAVAATVWLVPAAYALDLLPREWVGLTPAVGVAEAMAVYAVAAYGRGALRALGGVLLATASLVGAVTAAAADERVLAPVLGGRGAAVWTAFLVLCAAVPSLLALWGAGVAVRRRRIRVVAREEGAFADSVRAAAEEAAAERRRIAAELHATVLERTTHMVESADRGELDEVATGARSALAAMRELLGGLRGAVAPAGQHAPQPTAADLVDLCRTPRPDGRTVTLSGLPRAADGLPPAVSLTVYHVVEAALGAGDRGPARVRLRRRRGRVHLTVTGVPLAVAGPVGERLRVRIEGAEGEMAADRAGVLRVSLPAGELSAPAEETVPTPHA</sequence>
<keyword evidence="8" id="KW-0902">Two-component regulatory system</keyword>
<dbReference type="GO" id="GO:0016301">
    <property type="term" value="F:kinase activity"/>
    <property type="evidence" value="ECO:0007669"/>
    <property type="project" value="UniProtKB-KW"/>
</dbReference>